<sequence>MFSLEAATSKLTKGLMRFGFWAVDLGQIQITTGQCSRVEYAIDKITGTWLERQTTGRAIEKSVLTAEGSNRVFGV</sequence>
<protein>
    <submittedName>
        <fullName evidence="1">Unannotated protein</fullName>
    </submittedName>
</protein>
<organism evidence="1">
    <name type="scientific">freshwater metagenome</name>
    <dbReference type="NCBI Taxonomy" id="449393"/>
    <lineage>
        <taxon>unclassified sequences</taxon>
        <taxon>metagenomes</taxon>
        <taxon>ecological metagenomes</taxon>
    </lineage>
</organism>
<evidence type="ECO:0000313" key="1">
    <source>
        <dbReference type="EMBL" id="CAB4542758.1"/>
    </source>
</evidence>
<gene>
    <name evidence="1" type="ORF">UFOPK1446_00497</name>
</gene>
<proteinExistence type="predicted"/>
<reference evidence="1" key="1">
    <citation type="submission" date="2020-05" db="EMBL/GenBank/DDBJ databases">
        <authorList>
            <person name="Chiriac C."/>
            <person name="Salcher M."/>
            <person name="Ghai R."/>
            <person name="Kavagutti S V."/>
        </authorList>
    </citation>
    <scope>NUCLEOTIDE SEQUENCE</scope>
</reference>
<dbReference type="EMBL" id="CAEZSO010000080">
    <property type="protein sequence ID" value="CAB4542758.1"/>
    <property type="molecule type" value="Genomic_DNA"/>
</dbReference>
<name>A0A6J6BXA9_9ZZZZ</name>
<dbReference type="AlphaFoldDB" id="A0A6J6BXA9"/>
<accession>A0A6J6BXA9</accession>